<gene>
    <name evidence="7" type="ORF">SAMN06296036_105199</name>
</gene>
<proteinExistence type="inferred from homology"/>
<dbReference type="InterPro" id="IPR012336">
    <property type="entry name" value="Thioredoxin-like_fold"/>
</dbReference>
<keyword evidence="2" id="KW-0732">Signal</keyword>
<dbReference type="GO" id="GO:0016853">
    <property type="term" value="F:isomerase activity"/>
    <property type="evidence" value="ECO:0007669"/>
    <property type="project" value="UniProtKB-KW"/>
</dbReference>
<name>A0A1Y6BI88_9BACT</name>
<dbReference type="EMBL" id="FWZT01000005">
    <property type="protein sequence ID" value="SMF12924.1"/>
    <property type="molecule type" value="Genomic_DNA"/>
</dbReference>
<evidence type="ECO:0000256" key="3">
    <source>
        <dbReference type="ARBA" id="ARBA00023002"/>
    </source>
</evidence>
<dbReference type="InterPro" id="IPR036249">
    <property type="entry name" value="Thioredoxin-like_sf"/>
</dbReference>
<protein>
    <submittedName>
        <fullName evidence="7">Protein-disulfide isomerase</fullName>
    </submittedName>
</protein>
<keyword evidence="5" id="KW-0676">Redox-active center</keyword>
<dbReference type="SUPFAM" id="SSF52833">
    <property type="entry name" value="Thioredoxin-like"/>
    <property type="match status" value="1"/>
</dbReference>
<dbReference type="Gene3D" id="6.10.140.970">
    <property type="match status" value="1"/>
</dbReference>
<comment type="similarity">
    <text evidence="1">Belongs to the thioredoxin family. DsbA subfamily.</text>
</comment>
<keyword evidence="3" id="KW-0560">Oxidoreductase</keyword>
<dbReference type="Gene3D" id="3.40.30.10">
    <property type="entry name" value="Glutaredoxin"/>
    <property type="match status" value="1"/>
</dbReference>
<dbReference type="STRING" id="1513793.SAMN06296036_105199"/>
<keyword evidence="7" id="KW-0413">Isomerase</keyword>
<keyword evidence="8" id="KW-1185">Reference proteome</keyword>
<evidence type="ECO:0000259" key="6">
    <source>
        <dbReference type="PROSITE" id="PS51352"/>
    </source>
</evidence>
<sequence>MNAGLLATLLIGGLGIGGTVGYLAGSNQGKSEAVKGIQACAEGGSSQLFMIEGKTYGRDDLGSDFQSKLYNVERESFHKKEGILKEQALRIALAKDKSDLSKLPPLDELLPEPTVSDADMKAFFEENKARLPPNANFEQFKDRIAMFMKQQKKGEGFQEKWHDLEHDGKIKLLVRAPIAPVVSIPVEKYPSMGEASAKNVLVEISDYLCPHCQQIHSSVKQAMKDLGSDIRLVQINFALRPDKLSGSLIEGGFCAAQQGQEQFWKYHNAAFEGKWGSMNDSADAAKAMEVAKTAGIDTGKFETCMGTPAPKEFVKSTNELIASLGVTGTPTFFLNNRRISMPHGGDVTAAIKDSLKQMSTN</sequence>
<evidence type="ECO:0000256" key="5">
    <source>
        <dbReference type="ARBA" id="ARBA00023284"/>
    </source>
</evidence>
<dbReference type="InterPro" id="IPR013766">
    <property type="entry name" value="Thioredoxin_domain"/>
</dbReference>
<feature type="domain" description="Thioredoxin" evidence="6">
    <location>
        <begin position="148"/>
        <end position="356"/>
    </location>
</feature>
<dbReference type="Proteomes" id="UP000192907">
    <property type="component" value="Unassembled WGS sequence"/>
</dbReference>
<evidence type="ECO:0000313" key="8">
    <source>
        <dbReference type="Proteomes" id="UP000192907"/>
    </source>
</evidence>
<dbReference type="PANTHER" id="PTHR13887">
    <property type="entry name" value="GLUTATHIONE S-TRANSFERASE KAPPA"/>
    <property type="match status" value="1"/>
</dbReference>
<dbReference type="AlphaFoldDB" id="A0A1Y6BI88"/>
<evidence type="ECO:0000256" key="2">
    <source>
        <dbReference type="ARBA" id="ARBA00022729"/>
    </source>
</evidence>
<organism evidence="7 8">
    <name type="scientific">Pseudobacteriovorax antillogorgiicola</name>
    <dbReference type="NCBI Taxonomy" id="1513793"/>
    <lineage>
        <taxon>Bacteria</taxon>
        <taxon>Pseudomonadati</taxon>
        <taxon>Bdellovibrionota</taxon>
        <taxon>Oligoflexia</taxon>
        <taxon>Oligoflexales</taxon>
        <taxon>Pseudobacteriovoracaceae</taxon>
        <taxon>Pseudobacteriovorax</taxon>
    </lineage>
</organism>
<dbReference type="OrthoDB" id="5290420at2"/>
<keyword evidence="4" id="KW-1015">Disulfide bond</keyword>
<accession>A0A1Y6BI88</accession>
<evidence type="ECO:0000256" key="1">
    <source>
        <dbReference type="ARBA" id="ARBA00005791"/>
    </source>
</evidence>
<dbReference type="GO" id="GO:0016491">
    <property type="term" value="F:oxidoreductase activity"/>
    <property type="evidence" value="ECO:0007669"/>
    <property type="project" value="UniProtKB-KW"/>
</dbReference>
<reference evidence="8" key="1">
    <citation type="submission" date="2017-04" db="EMBL/GenBank/DDBJ databases">
        <authorList>
            <person name="Varghese N."/>
            <person name="Submissions S."/>
        </authorList>
    </citation>
    <scope>NUCLEOTIDE SEQUENCE [LARGE SCALE GENOMIC DNA]</scope>
    <source>
        <strain evidence="8">RKEM611</strain>
    </source>
</reference>
<dbReference type="PROSITE" id="PS51352">
    <property type="entry name" value="THIOREDOXIN_2"/>
    <property type="match status" value="1"/>
</dbReference>
<evidence type="ECO:0000256" key="4">
    <source>
        <dbReference type="ARBA" id="ARBA00023157"/>
    </source>
</evidence>
<evidence type="ECO:0000313" key="7">
    <source>
        <dbReference type="EMBL" id="SMF12924.1"/>
    </source>
</evidence>
<dbReference type="PANTHER" id="PTHR13887:SF14">
    <property type="entry name" value="DISULFIDE BOND FORMATION PROTEIN D"/>
    <property type="match status" value="1"/>
</dbReference>
<dbReference type="RefSeq" id="WP_132317313.1">
    <property type="nucleotide sequence ID" value="NZ_FWZT01000005.1"/>
</dbReference>
<dbReference type="Pfam" id="PF13462">
    <property type="entry name" value="Thioredoxin_4"/>
    <property type="match status" value="1"/>
</dbReference>